<organism evidence="1 2">
    <name type="scientific">Paenibacillus lautus</name>
    <name type="common">Bacillus lautus</name>
    <dbReference type="NCBI Taxonomy" id="1401"/>
    <lineage>
        <taxon>Bacteria</taxon>
        <taxon>Bacillati</taxon>
        <taxon>Bacillota</taxon>
        <taxon>Bacilli</taxon>
        <taxon>Bacillales</taxon>
        <taxon>Paenibacillaceae</taxon>
        <taxon>Paenibacillus</taxon>
    </lineage>
</organism>
<name>A0A385THL4_PAELA</name>
<evidence type="ECO:0000313" key="1">
    <source>
        <dbReference type="EMBL" id="AYB43146.1"/>
    </source>
</evidence>
<dbReference type="KEGG" id="plw:D5F53_07535"/>
<keyword evidence="2" id="KW-1185">Reference proteome</keyword>
<dbReference type="AlphaFoldDB" id="A0A385THL4"/>
<reference evidence="1 2" key="1">
    <citation type="submission" date="2018-09" db="EMBL/GenBank/DDBJ databases">
        <title>Genome Sequence of Paenibacillus lautus Strain E7593-69, Azo Dye-Degrading Bacteria, Isolated from Commercial Tattoo Inks.</title>
        <authorList>
            <person name="Nho S.W."/>
            <person name="Kim S.-J."/>
            <person name="Kweon O."/>
            <person name="Cerniglia C.E."/>
        </authorList>
    </citation>
    <scope>NUCLEOTIDE SEQUENCE [LARGE SCALE GENOMIC DNA]</scope>
    <source>
        <strain evidence="1 2">E7593-69</strain>
    </source>
</reference>
<dbReference type="PANTHER" id="PTHR37807:SF3">
    <property type="entry name" value="OS07G0160300 PROTEIN"/>
    <property type="match status" value="1"/>
</dbReference>
<proteinExistence type="predicted"/>
<keyword evidence="1" id="KW-0547">Nucleotide-binding</keyword>
<dbReference type="EMBL" id="CP032412">
    <property type="protein sequence ID" value="AYB43146.1"/>
    <property type="molecule type" value="Genomic_DNA"/>
</dbReference>
<dbReference type="SUPFAM" id="SSF52540">
    <property type="entry name" value="P-loop containing nucleoside triphosphate hydrolases"/>
    <property type="match status" value="1"/>
</dbReference>
<accession>A0A385THL4</accession>
<dbReference type="RefSeq" id="WP_119847173.1">
    <property type="nucleotide sequence ID" value="NZ_CP032412.1"/>
</dbReference>
<keyword evidence="1" id="KW-0067">ATP-binding</keyword>
<dbReference type="InterPro" id="IPR027417">
    <property type="entry name" value="P-loop_NTPase"/>
</dbReference>
<dbReference type="Proteomes" id="UP000266552">
    <property type="component" value="Chromosome"/>
</dbReference>
<sequence length="174" mass="20006">MYFLQMSGFPGSGKSTLARRIANITGAVIVDHDISKTAILKSAEGLDIEMKHLGKISYTVDWDLVEFYLSQGHDVIFDAPCLYSEMLEHGLRLAKKYHAQYKYIECYLNDYKEICNRLQNRKRMISQISETTEESFISGLNESKRPIDIKCLTIDSSQSIESYLNNVLDYLKEK</sequence>
<gene>
    <name evidence="1" type="ORF">D5F53_07535</name>
</gene>
<dbReference type="Gene3D" id="3.40.50.300">
    <property type="entry name" value="P-loop containing nucleotide triphosphate hydrolases"/>
    <property type="match status" value="1"/>
</dbReference>
<dbReference type="Pfam" id="PF13671">
    <property type="entry name" value="AAA_33"/>
    <property type="match status" value="1"/>
</dbReference>
<dbReference type="PANTHER" id="PTHR37807">
    <property type="entry name" value="OS07G0160300 PROTEIN"/>
    <property type="match status" value="1"/>
</dbReference>
<evidence type="ECO:0000313" key="2">
    <source>
        <dbReference type="Proteomes" id="UP000266552"/>
    </source>
</evidence>
<protein>
    <submittedName>
        <fullName evidence="1">ATP-binding protein</fullName>
    </submittedName>
</protein>
<dbReference type="GO" id="GO:0005524">
    <property type="term" value="F:ATP binding"/>
    <property type="evidence" value="ECO:0007669"/>
    <property type="project" value="UniProtKB-KW"/>
</dbReference>